<dbReference type="AlphaFoldDB" id="A0A178Y3B6"/>
<dbReference type="PANTHER" id="PTHR12526:SF510">
    <property type="entry name" value="D-INOSITOL 3-PHOSPHATE GLYCOSYLTRANSFERASE"/>
    <property type="match status" value="1"/>
</dbReference>
<organism evidence="4 5">
    <name type="scientific">Sinorhizobium saheli</name>
    <dbReference type="NCBI Taxonomy" id="36856"/>
    <lineage>
        <taxon>Bacteria</taxon>
        <taxon>Pseudomonadati</taxon>
        <taxon>Pseudomonadota</taxon>
        <taxon>Alphaproteobacteria</taxon>
        <taxon>Hyphomicrobiales</taxon>
        <taxon>Rhizobiaceae</taxon>
        <taxon>Sinorhizobium/Ensifer group</taxon>
        <taxon>Sinorhizobium</taxon>
    </lineage>
</organism>
<evidence type="ECO:0000256" key="1">
    <source>
        <dbReference type="ARBA" id="ARBA00022676"/>
    </source>
</evidence>
<feature type="domain" description="Glycosyl transferase family 1" evidence="3">
    <location>
        <begin position="215"/>
        <end position="378"/>
    </location>
</feature>
<dbReference type="Gene3D" id="3.40.50.2000">
    <property type="entry name" value="Glycogen Phosphorylase B"/>
    <property type="match status" value="2"/>
</dbReference>
<gene>
    <name evidence="4" type="ORF">ATB98_06530</name>
</gene>
<keyword evidence="1" id="KW-0328">Glycosyltransferase</keyword>
<dbReference type="GO" id="GO:0016757">
    <property type="term" value="F:glycosyltransferase activity"/>
    <property type="evidence" value="ECO:0007669"/>
    <property type="project" value="UniProtKB-KW"/>
</dbReference>
<dbReference type="Proteomes" id="UP000078507">
    <property type="component" value="Unassembled WGS sequence"/>
</dbReference>
<proteinExistence type="predicted"/>
<dbReference type="PANTHER" id="PTHR12526">
    <property type="entry name" value="GLYCOSYLTRANSFERASE"/>
    <property type="match status" value="1"/>
</dbReference>
<accession>A0A178Y3B6</accession>
<dbReference type="OrthoDB" id="9801573at2"/>
<evidence type="ECO:0000313" key="5">
    <source>
        <dbReference type="Proteomes" id="UP000078507"/>
    </source>
</evidence>
<dbReference type="CDD" id="cd03801">
    <property type="entry name" value="GT4_PimA-like"/>
    <property type="match status" value="1"/>
</dbReference>
<reference evidence="4 5" key="1">
    <citation type="submission" date="2015-11" db="EMBL/GenBank/DDBJ databases">
        <title>Ensifer anhuiense sp. nov., an effective nitrogen fixation bacterium with Glycine soja.</title>
        <authorList>
            <person name="Yan H."/>
            <person name="Chen W."/>
        </authorList>
    </citation>
    <scope>NUCLEOTIDE SEQUENCE [LARGE SCALE GENOMIC DNA]</scope>
    <source>
        <strain evidence="4 5">LMG 7837</strain>
    </source>
</reference>
<protein>
    <submittedName>
        <fullName evidence="4">Glycosyl transferase</fullName>
    </submittedName>
</protein>
<name>A0A178Y3B6_SINSA</name>
<dbReference type="Pfam" id="PF00534">
    <property type="entry name" value="Glycos_transf_1"/>
    <property type="match status" value="1"/>
</dbReference>
<dbReference type="EMBL" id="LNQB01000083">
    <property type="protein sequence ID" value="OAP42060.1"/>
    <property type="molecule type" value="Genomic_DNA"/>
</dbReference>
<keyword evidence="5" id="KW-1185">Reference proteome</keyword>
<dbReference type="STRING" id="36856.ATB98_06530"/>
<evidence type="ECO:0000259" key="3">
    <source>
        <dbReference type="Pfam" id="PF00534"/>
    </source>
</evidence>
<dbReference type="SUPFAM" id="SSF53756">
    <property type="entry name" value="UDP-Glycosyltransferase/glycogen phosphorylase"/>
    <property type="match status" value="1"/>
</dbReference>
<comment type="caution">
    <text evidence="4">The sequence shown here is derived from an EMBL/GenBank/DDBJ whole genome shotgun (WGS) entry which is preliminary data.</text>
</comment>
<dbReference type="InterPro" id="IPR001296">
    <property type="entry name" value="Glyco_trans_1"/>
</dbReference>
<dbReference type="RefSeq" id="WP_066876868.1">
    <property type="nucleotide sequence ID" value="NZ_LNQB01000083.1"/>
</dbReference>
<sequence>MTSSTVVDFRSREVESQSIGKGDDRVVVCFPFIGDYVGGSHLSALGLIRNLPRSRFLPLVVLHDTDGPVADLFRREGIEFEAAPVSNRLERAGARNGAAAVNVVRTLPALVRFLRARNTAIVHTNDGRTHLVWGLAARFAGLKHLWHHRGDPSSFGLRRIAPWLPSRVVAVSRFASPRPGLFSAADKCSVVHSPFDITKLLGVEREDARSKVIAEVGCPPDTRLIGYVGTLVDRKRPLLFVEALAALRRREPEIRFAGLFLGNALNGLDAAARARAEALGVGECIHFMGFRHPGEPWIAALDALLVTAVKEPLGRTLIEAMLLGTPVIAADSGGNPEVVVDGETGMLVRPDDPDEFARACSDLFNNAAYRDHIVETARAEARSRFSIERHVLAITAVYDELVGMGASPSPAGLGAA</sequence>
<evidence type="ECO:0000256" key="2">
    <source>
        <dbReference type="ARBA" id="ARBA00022679"/>
    </source>
</evidence>
<keyword evidence="2 4" id="KW-0808">Transferase</keyword>
<evidence type="ECO:0000313" key="4">
    <source>
        <dbReference type="EMBL" id="OAP42060.1"/>
    </source>
</evidence>